<dbReference type="Proteomes" id="UP000465112">
    <property type="component" value="Chromosome 21"/>
</dbReference>
<evidence type="ECO:0000256" key="1">
    <source>
        <dbReference type="ARBA" id="ARBA00004123"/>
    </source>
</evidence>
<evidence type="ECO:0000256" key="5">
    <source>
        <dbReference type="ARBA" id="ARBA00022833"/>
    </source>
</evidence>
<keyword evidence="3" id="KW-0677">Repeat</keyword>
<dbReference type="PANTHER" id="PTHR24381">
    <property type="entry name" value="ZINC FINGER PROTEIN"/>
    <property type="match status" value="1"/>
</dbReference>
<dbReference type="PROSITE" id="PS00028">
    <property type="entry name" value="ZINC_FINGER_C2H2_1"/>
    <property type="match status" value="2"/>
</dbReference>
<comment type="caution">
    <text evidence="10">The sequence shown here is derived from an EMBL/GenBank/DDBJ whole genome shotgun (WGS) entry which is preliminary data.</text>
</comment>
<keyword evidence="5" id="KW-0862">Zinc</keyword>
<keyword evidence="11" id="KW-1185">Reference proteome</keyword>
<feature type="domain" description="C2H2-type" evidence="9">
    <location>
        <begin position="270"/>
        <end position="297"/>
    </location>
</feature>
<proteinExistence type="predicted"/>
<dbReference type="Pfam" id="PF00096">
    <property type="entry name" value="zf-C2H2"/>
    <property type="match status" value="1"/>
</dbReference>
<feature type="compositionally biased region" description="Low complexity" evidence="8">
    <location>
        <begin position="115"/>
        <end position="125"/>
    </location>
</feature>
<feature type="compositionally biased region" description="Basic residues" evidence="8">
    <location>
        <begin position="346"/>
        <end position="360"/>
    </location>
</feature>
<evidence type="ECO:0000256" key="2">
    <source>
        <dbReference type="ARBA" id="ARBA00022723"/>
    </source>
</evidence>
<evidence type="ECO:0000256" key="3">
    <source>
        <dbReference type="ARBA" id="ARBA00022737"/>
    </source>
</evidence>
<reference evidence="10 11" key="1">
    <citation type="submission" date="2019-06" db="EMBL/GenBank/DDBJ databases">
        <title>A chromosome-scale genome assembly of the European perch, Perca fluviatilis.</title>
        <authorList>
            <person name="Roques C."/>
            <person name="Zahm M."/>
            <person name="Cabau C."/>
            <person name="Klopp C."/>
            <person name="Bouchez O."/>
            <person name="Donnadieu C."/>
            <person name="Kuhl H."/>
            <person name="Gislard M."/>
            <person name="Guendouz S."/>
            <person name="Journot L."/>
            <person name="Haffray P."/>
            <person name="Bestin A."/>
            <person name="Morvezen R."/>
            <person name="Feron R."/>
            <person name="Wen M."/>
            <person name="Jouanno E."/>
            <person name="Herpin A."/>
            <person name="Schartl M."/>
            <person name="Postlethwait J."/>
            <person name="Schaerlinger B."/>
            <person name="Chardard D."/>
            <person name="Lecocq T."/>
            <person name="Poncet C."/>
            <person name="Jaffrelo L."/>
            <person name="Lampietro C."/>
            <person name="Guiguen Y."/>
        </authorList>
    </citation>
    <scope>NUCLEOTIDE SEQUENCE [LARGE SCALE GENOMIC DNA]</scope>
    <source>
        <tissue evidence="10">Blood</tissue>
    </source>
</reference>
<feature type="region of interest" description="Disordered" evidence="8">
    <location>
        <begin position="103"/>
        <end position="194"/>
    </location>
</feature>
<organism evidence="10 11">
    <name type="scientific">Perca fluviatilis</name>
    <name type="common">European perch</name>
    <dbReference type="NCBI Taxonomy" id="8168"/>
    <lineage>
        <taxon>Eukaryota</taxon>
        <taxon>Metazoa</taxon>
        <taxon>Chordata</taxon>
        <taxon>Craniata</taxon>
        <taxon>Vertebrata</taxon>
        <taxon>Euteleostomi</taxon>
        <taxon>Actinopterygii</taxon>
        <taxon>Neopterygii</taxon>
        <taxon>Teleostei</taxon>
        <taxon>Neoteleostei</taxon>
        <taxon>Acanthomorphata</taxon>
        <taxon>Eupercaria</taxon>
        <taxon>Perciformes</taxon>
        <taxon>Percoidei</taxon>
        <taxon>Percidae</taxon>
        <taxon>Percinae</taxon>
        <taxon>Perca</taxon>
    </lineage>
</organism>
<dbReference type="GO" id="GO:0005634">
    <property type="term" value="C:nucleus"/>
    <property type="evidence" value="ECO:0007669"/>
    <property type="project" value="UniProtKB-SubCell"/>
</dbReference>
<evidence type="ECO:0000313" key="10">
    <source>
        <dbReference type="EMBL" id="KAF1373599.1"/>
    </source>
</evidence>
<feature type="region of interest" description="Disordered" evidence="8">
    <location>
        <begin position="296"/>
        <end position="370"/>
    </location>
</feature>
<dbReference type="GO" id="GO:0008270">
    <property type="term" value="F:zinc ion binding"/>
    <property type="evidence" value="ECO:0007669"/>
    <property type="project" value="UniProtKB-KW"/>
</dbReference>
<accession>A0A6A5E5U6</accession>
<feature type="domain" description="C2H2-type" evidence="9">
    <location>
        <begin position="373"/>
        <end position="400"/>
    </location>
</feature>
<evidence type="ECO:0000256" key="4">
    <source>
        <dbReference type="ARBA" id="ARBA00022771"/>
    </source>
</evidence>
<dbReference type="Gene3D" id="3.30.160.60">
    <property type="entry name" value="Classic Zinc Finger"/>
    <property type="match status" value="1"/>
</dbReference>
<evidence type="ECO:0000313" key="11">
    <source>
        <dbReference type="Proteomes" id="UP000465112"/>
    </source>
</evidence>
<dbReference type="AlphaFoldDB" id="A0A6A5E5U6"/>
<dbReference type="PROSITE" id="PS50157">
    <property type="entry name" value="ZINC_FINGER_C2H2_2"/>
    <property type="match status" value="3"/>
</dbReference>
<feature type="compositionally biased region" description="Acidic residues" evidence="8">
    <location>
        <begin position="321"/>
        <end position="336"/>
    </location>
</feature>
<dbReference type="GO" id="GO:0000981">
    <property type="term" value="F:DNA-binding transcription factor activity, RNA polymerase II-specific"/>
    <property type="evidence" value="ECO:0007669"/>
    <property type="project" value="TreeGrafter"/>
</dbReference>
<evidence type="ECO:0000256" key="7">
    <source>
        <dbReference type="PROSITE-ProRule" id="PRU00042"/>
    </source>
</evidence>
<name>A0A6A5E5U6_PERFL</name>
<dbReference type="EMBL" id="VHII01000021">
    <property type="protein sequence ID" value="KAF1373599.1"/>
    <property type="molecule type" value="Genomic_DNA"/>
</dbReference>
<keyword evidence="6" id="KW-0539">Nucleus</keyword>
<feature type="compositionally biased region" description="Basic and acidic residues" evidence="8">
    <location>
        <begin position="361"/>
        <end position="370"/>
    </location>
</feature>
<evidence type="ECO:0000256" key="8">
    <source>
        <dbReference type="SAM" id="MobiDB-lite"/>
    </source>
</evidence>
<protein>
    <recommendedName>
        <fullName evidence="9">C2H2-type domain-containing protein</fullName>
    </recommendedName>
</protein>
<keyword evidence="2" id="KW-0479">Metal-binding</keyword>
<comment type="subcellular location">
    <subcellularLocation>
        <location evidence="1">Nucleus</location>
    </subcellularLocation>
</comment>
<keyword evidence="4 7" id="KW-0863">Zinc-finger</keyword>
<dbReference type="GO" id="GO:0000977">
    <property type="term" value="F:RNA polymerase II transcription regulatory region sequence-specific DNA binding"/>
    <property type="evidence" value="ECO:0007669"/>
    <property type="project" value="TreeGrafter"/>
</dbReference>
<sequence>MMSELQAVKALVAERLAAAAEEILSAVEEKLLHTSDMPPEQQRAAVHKRLAVVAEEIFRILEIMMGKYEAEVSSSHKESERQSQLLDITLKAEAIVQRADKLPLSGSDCEKDVSSEQSRSSSQLQKTSNPPQVKDASTETDCRPSHLRQMHRAEKGTSTMMETETPPPSDKVLSSNNSGAASEDNENALNEKPLKSNKRYKSQGEDCCRMCGRSFHKSVPGKNKKTCERNISITNKSQTTGQSCCRVCGKFFRYKRSFLKHVLAHEQSSDVCGACGKLLDTDESLKAHLQTHNEENICRDQTDDKRSEAEGSDAESKVGDSDEEWKDSEASDSDEGDSAKDETKGRRCAQKSKTKASNKPKNKDYKDSSHLKYSCKVCGKPFCYRASFLKHVQEDEGDTDLCDNSSGQC</sequence>
<feature type="compositionally biased region" description="Basic and acidic residues" evidence="8">
    <location>
        <begin position="296"/>
        <end position="320"/>
    </location>
</feature>
<gene>
    <name evidence="10" type="ORF">PFLUV_G00240570</name>
</gene>
<evidence type="ECO:0000259" key="9">
    <source>
        <dbReference type="PROSITE" id="PS50157"/>
    </source>
</evidence>
<dbReference type="SUPFAM" id="SSF57667">
    <property type="entry name" value="beta-beta-alpha zinc fingers"/>
    <property type="match status" value="2"/>
</dbReference>
<evidence type="ECO:0000256" key="6">
    <source>
        <dbReference type="ARBA" id="ARBA00023242"/>
    </source>
</evidence>
<dbReference type="SMART" id="SM00355">
    <property type="entry name" value="ZnF_C2H2"/>
    <property type="match status" value="3"/>
</dbReference>
<dbReference type="InterPro" id="IPR013087">
    <property type="entry name" value="Znf_C2H2_type"/>
</dbReference>
<dbReference type="InterPro" id="IPR036236">
    <property type="entry name" value="Znf_C2H2_sf"/>
</dbReference>
<feature type="domain" description="C2H2-type" evidence="9">
    <location>
        <begin position="243"/>
        <end position="270"/>
    </location>
</feature>
<dbReference type="PANTHER" id="PTHR24381:SF393">
    <property type="entry name" value="CHROMATIN-LINKED ADAPTOR FOR MSL PROTEINS, ISOFORM B"/>
    <property type="match status" value="1"/>
</dbReference>